<feature type="binding site" evidence="2">
    <location>
        <position position="89"/>
    </location>
    <ligand>
        <name>prephenate</name>
        <dbReference type="ChEBI" id="CHEBI:29934"/>
    </ligand>
</feature>
<keyword evidence="3 4" id="KW-0413">Isomerase</keyword>
<dbReference type="SUPFAM" id="SSF55298">
    <property type="entry name" value="YjgF-like"/>
    <property type="match status" value="1"/>
</dbReference>
<accession>A0A4U7JIL2</accession>
<dbReference type="OrthoDB" id="9802232at2"/>
<dbReference type="NCBIfam" id="TIGR01796">
    <property type="entry name" value="CM_mono_aroH"/>
    <property type="match status" value="1"/>
</dbReference>
<dbReference type="Pfam" id="PF07736">
    <property type="entry name" value="CM_1"/>
    <property type="match status" value="1"/>
</dbReference>
<dbReference type="Proteomes" id="UP000306409">
    <property type="component" value="Chromosome"/>
</dbReference>
<sequence>MSVRAVRGAITVFENAKESILEGTKELLVEMINRNEIDNESIISVIFSVTNDLNATFPAIAARELGWNDISLMCTNEINVPKSLEKCIRVLIHFNTEKKNNEINHVYLKGATVLRPDISN</sequence>
<dbReference type="InterPro" id="IPR008243">
    <property type="entry name" value="Chorismate_mutase_AroH"/>
</dbReference>
<keyword evidence="5" id="KW-1185">Reference proteome</keyword>
<dbReference type="GO" id="GO:0009073">
    <property type="term" value="P:aromatic amino acid family biosynthetic process"/>
    <property type="evidence" value="ECO:0007669"/>
    <property type="project" value="UniProtKB-UniRule"/>
</dbReference>
<gene>
    <name evidence="4" type="primary">aroH</name>
    <name evidence="4" type="ORF">EHE19_010230</name>
</gene>
<dbReference type="PIRSF" id="PIRSF005965">
    <property type="entry name" value="Chor_mut_AroH"/>
    <property type="match status" value="1"/>
</dbReference>
<dbReference type="EMBL" id="CP061336">
    <property type="protein sequence ID" value="QNU65318.1"/>
    <property type="molecule type" value="Genomic_DNA"/>
</dbReference>
<organism evidence="4 5">
    <name type="scientific">Ruminiclostridium herbifermentans</name>
    <dbReference type="NCBI Taxonomy" id="2488810"/>
    <lineage>
        <taxon>Bacteria</taxon>
        <taxon>Bacillati</taxon>
        <taxon>Bacillota</taxon>
        <taxon>Clostridia</taxon>
        <taxon>Eubacteriales</taxon>
        <taxon>Oscillospiraceae</taxon>
        <taxon>Ruminiclostridium</taxon>
    </lineage>
</organism>
<evidence type="ECO:0000256" key="2">
    <source>
        <dbReference type="PIRSR" id="PIRSR005965-1"/>
    </source>
</evidence>
<evidence type="ECO:0000256" key="3">
    <source>
        <dbReference type="PROSITE-ProRule" id="PRU00514"/>
    </source>
</evidence>
<dbReference type="CDD" id="cd02185">
    <property type="entry name" value="AroH"/>
    <property type="match status" value="1"/>
</dbReference>
<dbReference type="PANTHER" id="PTHR21164:SF0">
    <property type="entry name" value="CHORISMATE MUTASE AROH"/>
    <property type="match status" value="1"/>
</dbReference>
<name>A0A4U7JIL2_9FIRM</name>
<keyword evidence="2 3" id="KW-0028">Amino-acid biosynthesis</keyword>
<dbReference type="RefSeq" id="WP_137696032.1">
    <property type="nucleotide sequence ID" value="NZ_CP061336.1"/>
</dbReference>
<dbReference type="GO" id="GO:0004106">
    <property type="term" value="F:chorismate mutase activity"/>
    <property type="evidence" value="ECO:0007669"/>
    <property type="project" value="UniProtKB-UniRule"/>
</dbReference>
<dbReference type="UniPathway" id="UPA00120">
    <property type="reaction ID" value="UER00203"/>
</dbReference>
<reference evidence="4 5" key="1">
    <citation type="submission" date="2020-09" db="EMBL/GenBank/DDBJ databases">
        <title>Characterization and genome sequencing of Ruminiclostridium sp. nov. MA18.</title>
        <authorList>
            <person name="Rettenmaier R."/>
            <person name="Kowollik M.-L."/>
            <person name="Liebl W."/>
            <person name="Zverlov V."/>
        </authorList>
    </citation>
    <scope>NUCLEOTIDE SEQUENCE [LARGE SCALE GENOMIC DNA]</scope>
    <source>
        <strain evidence="4 5">MA18</strain>
    </source>
</reference>
<protein>
    <recommendedName>
        <fullName evidence="1 3">chorismate mutase</fullName>
        <ecNumber evidence="1 3">5.4.99.5</ecNumber>
    </recommendedName>
</protein>
<dbReference type="InterPro" id="IPR035959">
    <property type="entry name" value="RutC-like_sf"/>
</dbReference>
<dbReference type="AlphaFoldDB" id="A0A4U7JIL2"/>
<dbReference type="PROSITE" id="PS51167">
    <property type="entry name" value="CHORISMATE_MUT_1"/>
    <property type="match status" value="1"/>
</dbReference>
<dbReference type="GO" id="GO:0046417">
    <property type="term" value="P:chorismate metabolic process"/>
    <property type="evidence" value="ECO:0007669"/>
    <property type="project" value="TreeGrafter"/>
</dbReference>
<evidence type="ECO:0000313" key="5">
    <source>
        <dbReference type="Proteomes" id="UP000306409"/>
    </source>
</evidence>
<comment type="catalytic activity">
    <reaction evidence="3">
        <text>chorismate = prephenate</text>
        <dbReference type="Rhea" id="RHEA:13897"/>
        <dbReference type="ChEBI" id="CHEBI:29748"/>
        <dbReference type="ChEBI" id="CHEBI:29934"/>
        <dbReference type="EC" id="5.4.99.5"/>
    </reaction>
</comment>
<dbReference type="KEGG" id="rher:EHE19_010230"/>
<proteinExistence type="predicted"/>
<dbReference type="EC" id="5.4.99.5" evidence="1 3"/>
<evidence type="ECO:0000313" key="4">
    <source>
        <dbReference type="EMBL" id="QNU65318.1"/>
    </source>
</evidence>
<evidence type="ECO:0000256" key="1">
    <source>
        <dbReference type="NCBIfam" id="TIGR01796"/>
    </source>
</evidence>
<dbReference type="Gene3D" id="3.30.1330.40">
    <property type="entry name" value="RutC-like"/>
    <property type="match status" value="1"/>
</dbReference>
<feature type="binding site" evidence="2">
    <location>
        <position position="7"/>
    </location>
    <ligand>
        <name>prephenate</name>
        <dbReference type="ChEBI" id="CHEBI:29934"/>
    </ligand>
</feature>
<keyword evidence="2 3" id="KW-0057">Aromatic amino acid biosynthesis</keyword>
<feature type="binding site" evidence="2">
    <location>
        <position position="107"/>
    </location>
    <ligand>
        <name>prephenate</name>
        <dbReference type="ChEBI" id="CHEBI:29934"/>
    </ligand>
</feature>
<dbReference type="PANTHER" id="PTHR21164">
    <property type="entry name" value="CHORISMATE MUTASE"/>
    <property type="match status" value="1"/>
</dbReference>
<dbReference type="GO" id="GO:0008652">
    <property type="term" value="P:amino acid biosynthetic process"/>
    <property type="evidence" value="ECO:0007669"/>
    <property type="project" value="UniProtKB-UniRule"/>
</dbReference>